<evidence type="ECO:0000256" key="6">
    <source>
        <dbReference type="ARBA" id="ARBA00023004"/>
    </source>
</evidence>
<dbReference type="RefSeq" id="WP_173082446.1">
    <property type="nucleotide sequence ID" value="NZ_BLTE01000004.1"/>
</dbReference>
<dbReference type="PANTHER" id="PTHR30038">
    <property type="entry name" value="ALDEHYDE FERREDOXIN OXIDOREDUCTASE"/>
    <property type="match status" value="1"/>
</dbReference>
<dbReference type="Gene3D" id="3.60.9.10">
    <property type="entry name" value="Aldehyde ferredoxin oxidoreductase, N-terminal domain"/>
    <property type="match status" value="1"/>
</dbReference>
<keyword evidence="7" id="KW-0411">Iron-sulfur</keyword>
<evidence type="ECO:0000256" key="8">
    <source>
        <dbReference type="ARBA" id="ARBA00049934"/>
    </source>
</evidence>
<evidence type="ECO:0000256" key="3">
    <source>
        <dbReference type="ARBA" id="ARBA00022485"/>
    </source>
</evidence>
<dbReference type="Pfam" id="PF01314">
    <property type="entry name" value="AFOR_C"/>
    <property type="match status" value="1"/>
</dbReference>
<dbReference type="Pfam" id="PF02730">
    <property type="entry name" value="AFOR_N"/>
    <property type="match status" value="1"/>
</dbReference>
<dbReference type="EMBL" id="BLTE01000004">
    <property type="protein sequence ID" value="GFK93432.1"/>
    <property type="molecule type" value="Genomic_DNA"/>
</dbReference>
<dbReference type="SMART" id="SM00790">
    <property type="entry name" value="AFOR_N"/>
    <property type="match status" value="1"/>
</dbReference>
<comment type="cofactor">
    <cofactor evidence="8">
        <name>tungstopterin</name>
        <dbReference type="ChEBI" id="CHEBI:30402"/>
    </cofactor>
</comment>
<gene>
    <name evidence="10" type="primary">ydhV_3</name>
    <name evidence="10" type="ORF">NNJEOMEG_01264</name>
</gene>
<evidence type="ECO:0000256" key="2">
    <source>
        <dbReference type="ARBA" id="ARBA00011032"/>
    </source>
</evidence>
<dbReference type="GO" id="GO:0009055">
    <property type="term" value="F:electron transfer activity"/>
    <property type="evidence" value="ECO:0007669"/>
    <property type="project" value="InterPro"/>
</dbReference>
<dbReference type="InterPro" id="IPR013985">
    <property type="entry name" value="Ald_Fedxn_OxRdtase_dom3"/>
</dbReference>
<dbReference type="Gene3D" id="1.10.599.10">
    <property type="entry name" value="Aldehyde Ferredoxin Oxidoreductase Protein, subunit A, domain 3"/>
    <property type="match status" value="1"/>
</dbReference>
<evidence type="ECO:0000256" key="4">
    <source>
        <dbReference type="ARBA" id="ARBA00022723"/>
    </source>
</evidence>
<dbReference type="InterPro" id="IPR036021">
    <property type="entry name" value="Tungsten_al_ferr_oxy-like_C"/>
</dbReference>
<comment type="cofactor">
    <cofactor evidence="1">
        <name>[4Fe-4S] cluster</name>
        <dbReference type="ChEBI" id="CHEBI:49883"/>
    </cofactor>
</comment>
<accession>A0A6V8LL81</accession>
<dbReference type="GO" id="GO:0016625">
    <property type="term" value="F:oxidoreductase activity, acting on the aldehyde or oxo group of donors, iron-sulfur protein as acceptor"/>
    <property type="evidence" value="ECO:0007669"/>
    <property type="project" value="InterPro"/>
</dbReference>
<dbReference type="SUPFAM" id="SSF56228">
    <property type="entry name" value="Aldehyde ferredoxin oxidoreductase, N-terminal domain"/>
    <property type="match status" value="1"/>
</dbReference>
<keyword evidence="6" id="KW-0408">Iron</keyword>
<comment type="caution">
    <text evidence="10">The sequence shown here is derived from an EMBL/GenBank/DDBJ whole genome shotgun (WGS) entry which is preliminary data.</text>
</comment>
<reference evidence="10 11" key="2">
    <citation type="submission" date="2020-05" db="EMBL/GenBank/DDBJ databases">
        <title>Draft genome sequence of Desulfovibrio sp. strainFSS-1.</title>
        <authorList>
            <person name="Shimoshige H."/>
            <person name="Kobayashi H."/>
            <person name="Maekawa T."/>
        </authorList>
    </citation>
    <scope>NUCLEOTIDE SEQUENCE [LARGE SCALE GENOMIC DNA]</scope>
    <source>
        <strain evidence="10 11">SIID29052-01</strain>
    </source>
</reference>
<dbReference type="InterPro" id="IPR001203">
    <property type="entry name" value="OxRdtase_Ald_Fedxn_C"/>
</dbReference>
<keyword evidence="3" id="KW-0004">4Fe-4S</keyword>
<sequence length="584" mass="63433">MFGFYGRILTVDLSNRTFSIDAADPGLLESVLGGKGLGTALLLSRNPAGTDPLGPDNRLIFATGPFCGGPLWGGSRYGVFTKSPLTGFYAESYSGGKVPEAIDRTGFDAVVVEGASERPVALRVHPDGCTFHEADHLWGLETYEAERAALGVAEQGWGAPGAVVIGPAGERLVRFALIANDSWRCAGRAGVGAVMGSKKLKAVVFQGDRKRLLADPKGARAYAAAFARAGRENKGVQAYKAYGTTMMVALMNTAGAFPAKYWSQGSCAHWPKISGETFHKEHDVTPHACLKCFMACGRMARLSKGRHQGLTLEGPEYETIYAFGGLCMIEEMDEIVWLNDLCDRLGLDTISAGNLCALAIEACRRGVLKLGLDYGDYEGVGRLIHDIANRKGVGELMAQGIVAAAEEWGLSDLAVHVKGMEPPGYDPRALKGMGLAYGTSPRGACHLRTTFYKPELAGMIPPDAIEGKAEMLTDFEDRLTLFDTLILCRFYRDMYTWEELEKAVGLATGLEASRPELRRKAALVLDLTREFNLREGLTAKDDRLPSRLHREALPDGRSLTEAEMETLLSDYYRLRGWTSDGRLP</sequence>
<proteinExistence type="inferred from homology"/>
<dbReference type="GO" id="GO:0051539">
    <property type="term" value="F:4 iron, 4 sulfur cluster binding"/>
    <property type="evidence" value="ECO:0007669"/>
    <property type="project" value="UniProtKB-KW"/>
</dbReference>
<dbReference type="SUPFAM" id="SSF48310">
    <property type="entry name" value="Aldehyde ferredoxin oxidoreductase, C-terminal domains"/>
    <property type="match status" value="1"/>
</dbReference>
<reference evidence="10 11" key="1">
    <citation type="submission" date="2020-04" db="EMBL/GenBank/DDBJ databases">
        <authorList>
            <consortium name="Desulfovibrio sp. FSS-1 genome sequencing consortium"/>
            <person name="Shimoshige H."/>
            <person name="Kobayashi H."/>
            <person name="Maekawa T."/>
        </authorList>
    </citation>
    <scope>NUCLEOTIDE SEQUENCE [LARGE SCALE GENOMIC DNA]</scope>
    <source>
        <strain evidence="10 11">SIID29052-01</strain>
    </source>
</reference>
<comment type="similarity">
    <text evidence="2">Belongs to the AOR/FOR family.</text>
</comment>
<dbReference type="InterPro" id="IPR051919">
    <property type="entry name" value="W-dependent_AOR"/>
</dbReference>
<name>A0A6V8LL81_9BACT</name>
<dbReference type="EC" id="1.-.-.-" evidence="10"/>
<evidence type="ECO:0000256" key="5">
    <source>
        <dbReference type="ARBA" id="ARBA00023002"/>
    </source>
</evidence>
<dbReference type="AlphaFoldDB" id="A0A6V8LL81"/>
<evidence type="ECO:0000259" key="9">
    <source>
        <dbReference type="SMART" id="SM00790"/>
    </source>
</evidence>
<protein>
    <submittedName>
        <fullName evidence="10">Putative oxidoreductase YdhV</fullName>
        <ecNumber evidence="10">1.-.-.-</ecNumber>
    </submittedName>
</protein>
<dbReference type="InterPro" id="IPR013983">
    <property type="entry name" value="Ald_Fedxn_OxRdtase_N"/>
</dbReference>
<evidence type="ECO:0000313" key="11">
    <source>
        <dbReference type="Proteomes" id="UP000494245"/>
    </source>
</evidence>
<evidence type="ECO:0000256" key="7">
    <source>
        <dbReference type="ARBA" id="ARBA00023014"/>
    </source>
</evidence>
<feature type="domain" description="Aldehyde ferredoxin oxidoreductase N-terminal" evidence="9">
    <location>
        <begin position="4"/>
        <end position="209"/>
    </location>
</feature>
<dbReference type="InterPro" id="IPR013984">
    <property type="entry name" value="Ald_Fedxn_OxRdtase_dom2"/>
</dbReference>
<evidence type="ECO:0000256" key="1">
    <source>
        <dbReference type="ARBA" id="ARBA00001966"/>
    </source>
</evidence>
<keyword evidence="11" id="KW-1185">Reference proteome</keyword>
<dbReference type="Gene3D" id="1.10.569.10">
    <property type="entry name" value="Aldehyde Ferredoxin Oxidoreductase Protein, subunit A, domain 2"/>
    <property type="match status" value="1"/>
</dbReference>
<dbReference type="InterPro" id="IPR036503">
    <property type="entry name" value="Ald_Fedxn_OxRdtase_N_sf"/>
</dbReference>
<keyword evidence="4" id="KW-0479">Metal-binding</keyword>
<dbReference type="Proteomes" id="UP000494245">
    <property type="component" value="Unassembled WGS sequence"/>
</dbReference>
<dbReference type="GO" id="GO:0046872">
    <property type="term" value="F:metal ion binding"/>
    <property type="evidence" value="ECO:0007669"/>
    <property type="project" value="UniProtKB-KW"/>
</dbReference>
<keyword evidence="5 10" id="KW-0560">Oxidoreductase</keyword>
<evidence type="ECO:0000313" key="10">
    <source>
        <dbReference type="EMBL" id="GFK93432.1"/>
    </source>
</evidence>
<dbReference type="PANTHER" id="PTHR30038:SF9">
    <property type="entry name" value="ALDEHYDE FERREDOXIN OXIDOREDUCTASE"/>
    <property type="match status" value="1"/>
</dbReference>
<organism evidence="10 11">
    <name type="scientific">Fundidesulfovibrio magnetotacticus</name>
    <dbReference type="NCBI Taxonomy" id="2730080"/>
    <lineage>
        <taxon>Bacteria</taxon>
        <taxon>Pseudomonadati</taxon>
        <taxon>Thermodesulfobacteriota</taxon>
        <taxon>Desulfovibrionia</taxon>
        <taxon>Desulfovibrionales</taxon>
        <taxon>Desulfovibrionaceae</taxon>
        <taxon>Fundidesulfovibrio</taxon>
    </lineage>
</organism>